<evidence type="ECO:0000259" key="11">
    <source>
        <dbReference type="Pfam" id="PF00694"/>
    </source>
</evidence>
<comment type="catalytic activity">
    <reaction evidence="1 10">
        <text>(2R,3S)-3-isopropylmalate = (2S)-2-isopropylmalate</text>
        <dbReference type="Rhea" id="RHEA:32287"/>
        <dbReference type="ChEBI" id="CHEBI:1178"/>
        <dbReference type="ChEBI" id="CHEBI:35121"/>
        <dbReference type="EC" id="4.2.1.33"/>
    </reaction>
</comment>
<evidence type="ECO:0000256" key="7">
    <source>
        <dbReference type="ARBA" id="ARBA00022605"/>
    </source>
</evidence>
<evidence type="ECO:0000313" key="12">
    <source>
        <dbReference type="EMBL" id="CAD2075738.1"/>
    </source>
</evidence>
<comment type="subunit">
    <text evidence="5 10">Heterodimer of LeuC and LeuD.</text>
</comment>
<keyword evidence="6 10" id="KW-0432">Leucine biosynthesis</keyword>
<comment type="pathway">
    <text evidence="3 10">Amino-acid biosynthesis; L-leucine biosynthesis; L-leucine from 3-methyl-2-oxobutanoate: step 2/4.</text>
</comment>
<evidence type="ECO:0000256" key="8">
    <source>
        <dbReference type="ARBA" id="ARBA00023239"/>
    </source>
</evidence>
<reference evidence="12 13" key="1">
    <citation type="submission" date="2020-07" db="EMBL/GenBank/DDBJ databases">
        <authorList>
            <person name="Criscuolo A."/>
        </authorList>
    </citation>
    <scope>NUCLEOTIDE SEQUENCE [LARGE SCALE GENOMIC DNA]</scope>
    <source>
        <strain evidence="13">CIP 111030</strain>
    </source>
</reference>
<dbReference type="Pfam" id="PF00694">
    <property type="entry name" value="Aconitase_C"/>
    <property type="match status" value="1"/>
</dbReference>
<gene>
    <name evidence="10 12" type="primary">leuD</name>
    <name evidence="12" type="ORF">JEOSCH030_00898</name>
</gene>
<evidence type="ECO:0000256" key="2">
    <source>
        <dbReference type="ARBA" id="ARBA00002695"/>
    </source>
</evidence>
<comment type="similarity">
    <text evidence="4 10">Belongs to the LeuD family. LeuD type 1 subfamily.</text>
</comment>
<feature type="domain" description="Aconitase A/isopropylmalate dehydratase small subunit swivel" evidence="11">
    <location>
        <begin position="1"/>
        <end position="123"/>
    </location>
</feature>
<evidence type="ECO:0000256" key="1">
    <source>
        <dbReference type="ARBA" id="ARBA00000491"/>
    </source>
</evidence>
<dbReference type="Proteomes" id="UP000521032">
    <property type="component" value="Unassembled WGS sequence"/>
</dbReference>
<dbReference type="GO" id="GO:0003861">
    <property type="term" value="F:3-isopropylmalate dehydratase activity"/>
    <property type="evidence" value="ECO:0007669"/>
    <property type="project" value="UniProtKB-UniRule"/>
</dbReference>
<sequence length="199" mass="23102">MEKFIAHSGKVFALNRENIDTDQIIPKQFLKRIERTGFGEFVFYNWRYDDDGNLRSNFHLDDEEYSGASVLVTGPNFGCGSSREHAPWSLLDYGFKVIIAPSFADIFYNNAFKNGILLITLDEEKIEEYTEKSQSGDFNLEIDLKNKWIKESSGEITPFDISEYHREKLLNGWDDISLTLLHEDKIKEYEEREVPVGII</sequence>
<keyword evidence="13" id="KW-1185">Reference proteome</keyword>
<keyword evidence="7 10" id="KW-0028">Amino-acid biosynthesis</keyword>
<dbReference type="FunFam" id="3.20.19.10:FF:000003">
    <property type="entry name" value="3-isopropylmalate dehydratase small subunit"/>
    <property type="match status" value="1"/>
</dbReference>
<comment type="function">
    <text evidence="2 10">Catalyzes the isomerization between 2-isopropylmalate and 3-isopropylmalate, via the formation of 2-isopropylmaleate.</text>
</comment>
<evidence type="ECO:0000256" key="10">
    <source>
        <dbReference type="HAMAP-Rule" id="MF_01031"/>
    </source>
</evidence>
<dbReference type="SUPFAM" id="SSF52016">
    <property type="entry name" value="LeuD/IlvD-like"/>
    <property type="match status" value="1"/>
</dbReference>
<dbReference type="CDD" id="cd01577">
    <property type="entry name" value="IPMI_Swivel"/>
    <property type="match status" value="1"/>
</dbReference>
<dbReference type="PANTHER" id="PTHR43345">
    <property type="entry name" value="3-ISOPROPYLMALATE DEHYDRATASE SMALL SUBUNIT 2-RELATED-RELATED"/>
    <property type="match status" value="1"/>
</dbReference>
<evidence type="ECO:0000256" key="5">
    <source>
        <dbReference type="ARBA" id="ARBA00011271"/>
    </source>
</evidence>
<organism evidence="12 13">
    <name type="scientific">Phocicoccus schoeneichii</name>
    <dbReference type="NCBI Taxonomy" id="1812261"/>
    <lineage>
        <taxon>Bacteria</taxon>
        <taxon>Bacillati</taxon>
        <taxon>Bacillota</taxon>
        <taxon>Bacilli</taxon>
        <taxon>Bacillales</taxon>
        <taxon>Salinicoccaceae</taxon>
        <taxon>Phocicoccus</taxon>
    </lineage>
</organism>
<name>A0A6V7RF23_9BACL</name>
<dbReference type="HAMAP" id="MF_01031">
    <property type="entry name" value="LeuD_type1"/>
    <property type="match status" value="1"/>
</dbReference>
<comment type="caution">
    <text evidence="12">The sequence shown here is derived from an EMBL/GenBank/DDBJ whole genome shotgun (WGS) entry which is preliminary data.</text>
</comment>
<dbReference type="InterPro" id="IPR015928">
    <property type="entry name" value="Aconitase/3IPM_dehydase_swvl"/>
</dbReference>
<dbReference type="RefSeq" id="WP_186086838.1">
    <property type="nucleotide sequence ID" value="NZ_BMDB01000001.1"/>
</dbReference>
<protein>
    <recommendedName>
        <fullName evidence="10">3-isopropylmalate dehydratase small subunit</fullName>
        <ecNumber evidence="10">4.2.1.33</ecNumber>
    </recommendedName>
    <alternativeName>
        <fullName evidence="10">Alpha-IPM isomerase</fullName>
        <shortName evidence="10">IPMI</shortName>
    </alternativeName>
    <alternativeName>
        <fullName evidence="10">Isopropylmalate isomerase</fullName>
    </alternativeName>
</protein>
<proteinExistence type="inferred from homology"/>
<keyword evidence="9 10" id="KW-0100">Branched-chain amino acid biosynthesis</keyword>
<evidence type="ECO:0000256" key="9">
    <source>
        <dbReference type="ARBA" id="ARBA00023304"/>
    </source>
</evidence>
<dbReference type="InterPro" id="IPR033940">
    <property type="entry name" value="IPMI_Swivel"/>
</dbReference>
<dbReference type="PANTHER" id="PTHR43345:SF5">
    <property type="entry name" value="3-ISOPROPYLMALATE DEHYDRATASE SMALL SUBUNIT"/>
    <property type="match status" value="1"/>
</dbReference>
<evidence type="ECO:0000256" key="6">
    <source>
        <dbReference type="ARBA" id="ARBA00022430"/>
    </source>
</evidence>
<evidence type="ECO:0000256" key="4">
    <source>
        <dbReference type="ARBA" id="ARBA00009845"/>
    </source>
</evidence>
<dbReference type="NCBIfam" id="NF002458">
    <property type="entry name" value="PRK01641.1"/>
    <property type="match status" value="1"/>
</dbReference>
<dbReference type="EMBL" id="CAJEWE010000010">
    <property type="protein sequence ID" value="CAD2075738.1"/>
    <property type="molecule type" value="Genomic_DNA"/>
</dbReference>
<accession>A0A6V7RF23</accession>
<dbReference type="NCBIfam" id="TIGR00171">
    <property type="entry name" value="leuD"/>
    <property type="match status" value="1"/>
</dbReference>
<dbReference type="Gene3D" id="3.20.19.10">
    <property type="entry name" value="Aconitase, domain 4"/>
    <property type="match status" value="1"/>
</dbReference>
<dbReference type="InterPro" id="IPR050075">
    <property type="entry name" value="LeuD"/>
</dbReference>
<dbReference type="InterPro" id="IPR004431">
    <property type="entry name" value="3-IsopropMal_deHydase_ssu"/>
</dbReference>
<dbReference type="InterPro" id="IPR000573">
    <property type="entry name" value="AconitaseA/IPMdHydase_ssu_swvl"/>
</dbReference>
<dbReference type="GO" id="GO:0009098">
    <property type="term" value="P:L-leucine biosynthetic process"/>
    <property type="evidence" value="ECO:0007669"/>
    <property type="project" value="UniProtKB-UniRule"/>
</dbReference>
<evidence type="ECO:0000256" key="3">
    <source>
        <dbReference type="ARBA" id="ARBA00004729"/>
    </source>
</evidence>
<dbReference type="GO" id="GO:0009316">
    <property type="term" value="C:3-isopropylmalate dehydratase complex"/>
    <property type="evidence" value="ECO:0007669"/>
    <property type="project" value="InterPro"/>
</dbReference>
<evidence type="ECO:0000313" key="13">
    <source>
        <dbReference type="Proteomes" id="UP000521032"/>
    </source>
</evidence>
<keyword evidence="8 10" id="KW-0456">Lyase</keyword>
<dbReference type="AlphaFoldDB" id="A0A6V7RF23"/>
<dbReference type="EC" id="4.2.1.33" evidence="10"/>
<dbReference type="UniPathway" id="UPA00048">
    <property type="reaction ID" value="UER00071"/>
</dbReference>